<comment type="caution">
    <text evidence="8">The sequence shown here is derived from an EMBL/GenBank/DDBJ whole genome shotgun (WGS) entry which is preliminary data.</text>
</comment>
<evidence type="ECO:0000313" key="8">
    <source>
        <dbReference type="EMBL" id="KAI8581532.1"/>
    </source>
</evidence>
<dbReference type="PANTHER" id="PTHR16171:SF7">
    <property type="entry name" value="DNA REPAIR PROTEIN RAD2"/>
    <property type="match status" value="1"/>
</dbReference>
<keyword evidence="3" id="KW-0378">Hydrolase</keyword>
<evidence type="ECO:0000256" key="3">
    <source>
        <dbReference type="ARBA" id="ARBA00022759"/>
    </source>
</evidence>
<name>A0AAD5EDW9_UMBRA</name>
<dbReference type="SMART" id="SM00485">
    <property type="entry name" value="XPGN"/>
    <property type="match status" value="1"/>
</dbReference>
<protein>
    <recommendedName>
        <fullName evidence="7">XPG N-terminal domain-containing protein</fullName>
    </recommendedName>
</protein>
<dbReference type="GO" id="GO:0003697">
    <property type="term" value="F:single-stranded DNA binding"/>
    <property type="evidence" value="ECO:0007669"/>
    <property type="project" value="InterPro"/>
</dbReference>
<evidence type="ECO:0000256" key="6">
    <source>
        <dbReference type="ARBA" id="ARBA00023242"/>
    </source>
</evidence>
<keyword evidence="9" id="KW-1185">Reference proteome</keyword>
<dbReference type="Proteomes" id="UP001206595">
    <property type="component" value="Unassembled WGS sequence"/>
</dbReference>
<dbReference type="InterPro" id="IPR029060">
    <property type="entry name" value="PIN-like_dom_sf"/>
</dbReference>
<dbReference type="GO" id="GO:0016788">
    <property type="term" value="F:hydrolase activity, acting on ester bonds"/>
    <property type="evidence" value="ECO:0007669"/>
    <property type="project" value="InterPro"/>
</dbReference>
<keyword evidence="3" id="KW-0540">Nuclease</keyword>
<dbReference type="PRINTS" id="PR00066">
    <property type="entry name" value="XRODRMPGMNTG"/>
</dbReference>
<evidence type="ECO:0000256" key="4">
    <source>
        <dbReference type="ARBA" id="ARBA00022763"/>
    </source>
</evidence>
<reference evidence="8" key="2">
    <citation type="journal article" date="2022" name="Proc. Natl. Acad. Sci. U.S.A.">
        <title>Diploid-dominant life cycles characterize the early evolution of Fungi.</title>
        <authorList>
            <person name="Amses K.R."/>
            <person name="Simmons D.R."/>
            <person name="Longcore J.E."/>
            <person name="Mondo S.J."/>
            <person name="Seto K."/>
            <person name="Jeronimo G.H."/>
            <person name="Bonds A.E."/>
            <person name="Quandt C.A."/>
            <person name="Davis W.J."/>
            <person name="Chang Y."/>
            <person name="Federici B.A."/>
            <person name="Kuo A."/>
            <person name="LaButti K."/>
            <person name="Pangilinan J."/>
            <person name="Andreopoulos W."/>
            <person name="Tritt A."/>
            <person name="Riley R."/>
            <person name="Hundley H."/>
            <person name="Johnson J."/>
            <person name="Lipzen A."/>
            <person name="Barry K."/>
            <person name="Lang B.F."/>
            <person name="Cuomo C.A."/>
            <person name="Buchler N.E."/>
            <person name="Grigoriev I.V."/>
            <person name="Spatafora J.W."/>
            <person name="Stajich J.E."/>
            <person name="James T.Y."/>
        </authorList>
    </citation>
    <scope>NUCLEOTIDE SEQUENCE</scope>
    <source>
        <strain evidence="8">AG</strain>
    </source>
</reference>
<organism evidence="8 9">
    <name type="scientific">Umbelopsis ramanniana AG</name>
    <dbReference type="NCBI Taxonomy" id="1314678"/>
    <lineage>
        <taxon>Eukaryota</taxon>
        <taxon>Fungi</taxon>
        <taxon>Fungi incertae sedis</taxon>
        <taxon>Mucoromycota</taxon>
        <taxon>Mucoromycotina</taxon>
        <taxon>Umbelopsidomycetes</taxon>
        <taxon>Umbelopsidales</taxon>
        <taxon>Umbelopsidaceae</taxon>
        <taxon>Umbelopsis</taxon>
    </lineage>
</organism>
<dbReference type="SUPFAM" id="SSF88723">
    <property type="entry name" value="PIN domain-like"/>
    <property type="match status" value="1"/>
</dbReference>
<evidence type="ECO:0000256" key="2">
    <source>
        <dbReference type="ARBA" id="ARBA00005283"/>
    </source>
</evidence>
<dbReference type="PANTHER" id="PTHR16171">
    <property type="entry name" value="DNA REPAIR PROTEIN COMPLEMENTING XP-G CELLS-RELATED"/>
    <property type="match status" value="1"/>
</dbReference>
<evidence type="ECO:0000256" key="5">
    <source>
        <dbReference type="ARBA" id="ARBA00023204"/>
    </source>
</evidence>
<comment type="similarity">
    <text evidence="2">Belongs to the XPG/RAD2 endonuclease family. XPG subfamily.</text>
</comment>
<dbReference type="Gene3D" id="3.40.50.1010">
    <property type="entry name" value="5'-nuclease"/>
    <property type="match status" value="1"/>
</dbReference>
<dbReference type="GO" id="GO:0005634">
    <property type="term" value="C:nucleus"/>
    <property type="evidence" value="ECO:0007669"/>
    <property type="project" value="UniProtKB-SubCell"/>
</dbReference>
<feature type="domain" description="XPG N-terminal" evidence="7">
    <location>
        <begin position="1"/>
        <end position="101"/>
    </location>
</feature>
<keyword evidence="5" id="KW-0234">DNA repair</keyword>
<dbReference type="RefSeq" id="XP_051446536.1">
    <property type="nucleotide sequence ID" value="XM_051587483.1"/>
</dbReference>
<keyword evidence="4" id="KW-0227">DNA damage</keyword>
<comment type="subcellular location">
    <subcellularLocation>
        <location evidence="1">Nucleus</location>
    </subcellularLocation>
</comment>
<dbReference type="GeneID" id="75912828"/>
<dbReference type="InterPro" id="IPR006085">
    <property type="entry name" value="XPG_DNA_repair_N"/>
</dbReference>
<dbReference type="PRINTS" id="PR00853">
    <property type="entry name" value="XPGRADSUPER"/>
</dbReference>
<dbReference type="CDD" id="cd09868">
    <property type="entry name" value="PIN_XPG_RAD2"/>
    <property type="match status" value="1"/>
</dbReference>
<gene>
    <name evidence="8" type="ORF">K450DRAFT_231759</name>
</gene>
<dbReference type="PROSITE" id="PS00841">
    <property type="entry name" value="XPG_1"/>
    <property type="match status" value="1"/>
</dbReference>
<proteinExistence type="inferred from homology"/>
<dbReference type="InterPro" id="IPR006084">
    <property type="entry name" value="XPG/Rad2"/>
</dbReference>
<evidence type="ECO:0000256" key="1">
    <source>
        <dbReference type="ARBA" id="ARBA00004123"/>
    </source>
</evidence>
<dbReference type="AlphaFoldDB" id="A0AAD5EDW9"/>
<sequence>MGVKNLWDILAPVARPVQLDSLRQRKLAIDASIWLYHFLKAVRDKEGNALKNAHIVGFFRRICKLLYYNIRPVFVFDGGAPALKRLTIERSDGNVDQREQKILRKLQKRYLKPS</sequence>
<keyword evidence="3" id="KW-0255">Endonuclease</keyword>
<reference evidence="8" key="1">
    <citation type="submission" date="2021-06" db="EMBL/GenBank/DDBJ databases">
        <authorList>
            <consortium name="DOE Joint Genome Institute"/>
            <person name="Mondo S.J."/>
            <person name="Amses K.R."/>
            <person name="Simmons D.R."/>
            <person name="Longcore J.E."/>
            <person name="Seto K."/>
            <person name="Alves G.H."/>
            <person name="Bonds A.E."/>
            <person name="Quandt C.A."/>
            <person name="Davis W.J."/>
            <person name="Chang Y."/>
            <person name="Letcher P.M."/>
            <person name="Powell M.J."/>
            <person name="Kuo A."/>
            <person name="Labutti K."/>
            <person name="Pangilinan J."/>
            <person name="Andreopoulos W."/>
            <person name="Tritt A."/>
            <person name="Riley R."/>
            <person name="Hundley H."/>
            <person name="Johnson J."/>
            <person name="Lipzen A."/>
            <person name="Barry K."/>
            <person name="Berbee M.L."/>
            <person name="Buchler N.E."/>
            <person name="Grigoriev I.V."/>
            <person name="Spatafora J.W."/>
            <person name="Stajich J.E."/>
            <person name="James T.Y."/>
        </authorList>
    </citation>
    <scope>NUCLEOTIDE SEQUENCE</scope>
    <source>
        <strain evidence="8">AG</strain>
    </source>
</reference>
<dbReference type="InterPro" id="IPR001044">
    <property type="entry name" value="XPG/Rad2_eukaryotes"/>
</dbReference>
<dbReference type="Pfam" id="PF00752">
    <property type="entry name" value="XPG_N"/>
    <property type="match status" value="1"/>
</dbReference>
<dbReference type="InterPro" id="IPR019974">
    <property type="entry name" value="XPG_CS"/>
</dbReference>
<dbReference type="EMBL" id="MU620905">
    <property type="protein sequence ID" value="KAI8581532.1"/>
    <property type="molecule type" value="Genomic_DNA"/>
</dbReference>
<dbReference type="GO" id="GO:0004520">
    <property type="term" value="F:DNA endonuclease activity"/>
    <property type="evidence" value="ECO:0007669"/>
    <property type="project" value="TreeGrafter"/>
</dbReference>
<dbReference type="GO" id="GO:0006289">
    <property type="term" value="P:nucleotide-excision repair"/>
    <property type="evidence" value="ECO:0007669"/>
    <property type="project" value="InterPro"/>
</dbReference>
<accession>A0AAD5EDW9</accession>
<keyword evidence="6" id="KW-0539">Nucleus</keyword>
<evidence type="ECO:0000259" key="7">
    <source>
        <dbReference type="SMART" id="SM00485"/>
    </source>
</evidence>
<evidence type="ECO:0000313" key="9">
    <source>
        <dbReference type="Proteomes" id="UP001206595"/>
    </source>
</evidence>